<evidence type="ECO:0000256" key="14">
    <source>
        <dbReference type="ARBA" id="ARBA00047848"/>
    </source>
</evidence>
<evidence type="ECO:0000256" key="7">
    <source>
        <dbReference type="ARBA" id="ARBA00014401"/>
    </source>
</evidence>
<dbReference type="Pfam" id="PF00800">
    <property type="entry name" value="PDT"/>
    <property type="match status" value="1"/>
</dbReference>
<comment type="function">
    <text evidence="2">Catalyzes the Claisen rearrangement of chorismate to prephenate and the decarboxylation/dehydration of prephenate to phenylpyruvate.</text>
</comment>
<dbReference type="EC" id="5.4.99.5" evidence="5"/>
<dbReference type="UniPathway" id="UPA00121">
    <property type="reaction ID" value="UER00345"/>
</dbReference>
<evidence type="ECO:0000256" key="13">
    <source>
        <dbReference type="ARBA" id="ARBA00031520"/>
    </source>
</evidence>
<name>A0A832DE30_9AQUI</name>
<dbReference type="PANTHER" id="PTHR21022">
    <property type="entry name" value="PREPHENATE DEHYDRATASE P PROTEIN"/>
    <property type="match status" value="1"/>
</dbReference>
<evidence type="ECO:0000313" key="17">
    <source>
        <dbReference type="EMBL" id="HEV09152.1"/>
    </source>
</evidence>
<evidence type="ECO:0000256" key="12">
    <source>
        <dbReference type="ARBA" id="ARBA00031175"/>
    </source>
</evidence>
<evidence type="ECO:0000256" key="11">
    <source>
        <dbReference type="ARBA" id="ARBA00023239"/>
    </source>
</evidence>
<dbReference type="Gene3D" id="1.20.59.10">
    <property type="entry name" value="Chorismate mutase"/>
    <property type="match status" value="1"/>
</dbReference>
<evidence type="ECO:0000256" key="5">
    <source>
        <dbReference type="ARBA" id="ARBA00012404"/>
    </source>
</evidence>
<feature type="non-terminal residue" evidence="17">
    <location>
        <position position="274"/>
    </location>
</feature>
<dbReference type="InterPro" id="IPR036263">
    <property type="entry name" value="Chorismate_II_sf"/>
</dbReference>
<evidence type="ECO:0000256" key="10">
    <source>
        <dbReference type="ARBA" id="ARBA00023222"/>
    </source>
</evidence>
<dbReference type="InterPro" id="IPR010957">
    <property type="entry name" value="G/b/e-P-prot_chorismate_mutase"/>
</dbReference>
<comment type="catalytic activity">
    <reaction evidence="1">
        <text>chorismate = prephenate</text>
        <dbReference type="Rhea" id="RHEA:13897"/>
        <dbReference type="ChEBI" id="CHEBI:29748"/>
        <dbReference type="ChEBI" id="CHEBI:29934"/>
        <dbReference type="EC" id="5.4.99.5"/>
    </reaction>
</comment>
<dbReference type="AlphaFoldDB" id="A0A832DE30"/>
<dbReference type="PANTHER" id="PTHR21022:SF19">
    <property type="entry name" value="PREPHENATE DEHYDRATASE-RELATED"/>
    <property type="match status" value="1"/>
</dbReference>
<dbReference type="InterPro" id="IPR001086">
    <property type="entry name" value="Preph_deHydtase"/>
</dbReference>
<dbReference type="FunFam" id="3.40.190.10:FF:000029">
    <property type="entry name" value="Chorismate mutase/Prephenate dehydratase"/>
    <property type="match status" value="1"/>
</dbReference>
<sequence>MDYQEQLKKLRFEIDKIDETILQLINKRALLAKEIGEIKKKNNLPIFVPSREKEILERLEKLNQGPLSNEIVKHVFREIISACRSVEENLKVAYLGPKATFTHQASLKYFGSSVDHIPVSTIKDVFEEIAKKKVDFGVVPVENTIEGVVNYTLDMFLDYDLKIIGEVILEISLHLLSINPNINEIQRIYSHKFAIAECRDWLMKNMPHAQIIEVESTAKAAEIAKDDYESAAIASESAAVVYGLHILERKIDKHLHNYTRFLIIGRDVPPPTGN</sequence>
<keyword evidence="11" id="KW-0456">Lyase</keyword>
<dbReference type="SUPFAM" id="SSF53850">
    <property type="entry name" value="Periplasmic binding protein-like II"/>
    <property type="match status" value="1"/>
</dbReference>
<feature type="domain" description="Chorismate mutase" evidence="15">
    <location>
        <begin position="1"/>
        <end position="91"/>
    </location>
</feature>
<dbReference type="GO" id="GO:0009094">
    <property type="term" value="P:L-phenylalanine biosynthetic process"/>
    <property type="evidence" value="ECO:0007669"/>
    <property type="project" value="UniProtKB-UniPathway"/>
</dbReference>
<dbReference type="Proteomes" id="UP000885621">
    <property type="component" value="Unassembled WGS sequence"/>
</dbReference>
<keyword evidence="8" id="KW-0028">Amino-acid biosynthesis</keyword>
<evidence type="ECO:0000256" key="6">
    <source>
        <dbReference type="ARBA" id="ARBA00013147"/>
    </source>
</evidence>
<evidence type="ECO:0000256" key="1">
    <source>
        <dbReference type="ARBA" id="ARBA00000824"/>
    </source>
</evidence>
<evidence type="ECO:0000256" key="8">
    <source>
        <dbReference type="ARBA" id="ARBA00022605"/>
    </source>
</evidence>
<dbReference type="GO" id="GO:0005737">
    <property type="term" value="C:cytoplasm"/>
    <property type="evidence" value="ECO:0007669"/>
    <property type="project" value="InterPro"/>
</dbReference>
<dbReference type="SMART" id="SM00830">
    <property type="entry name" value="CM_2"/>
    <property type="match status" value="1"/>
</dbReference>
<accession>A0A832DE30</accession>
<dbReference type="GO" id="GO:0046417">
    <property type="term" value="P:chorismate metabolic process"/>
    <property type="evidence" value="ECO:0007669"/>
    <property type="project" value="InterPro"/>
</dbReference>
<dbReference type="InterPro" id="IPR010958">
    <property type="entry name" value="Chorismate_mutase_highGC-bac"/>
</dbReference>
<dbReference type="Pfam" id="PF01817">
    <property type="entry name" value="CM_2"/>
    <property type="match status" value="1"/>
</dbReference>
<evidence type="ECO:0000259" key="15">
    <source>
        <dbReference type="PROSITE" id="PS51168"/>
    </source>
</evidence>
<feature type="domain" description="Prephenate dehydratase" evidence="16">
    <location>
        <begin position="91"/>
        <end position="266"/>
    </location>
</feature>
<proteinExistence type="predicted"/>
<dbReference type="InterPro" id="IPR002701">
    <property type="entry name" value="CM_II_prokaryot"/>
</dbReference>
<comment type="pathway">
    <text evidence="4">Metabolic intermediate biosynthesis; prephenate biosynthesis; prephenate from chorismate: step 1/1.</text>
</comment>
<dbReference type="PROSITE" id="PS51168">
    <property type="entry name" value="CHORISMATE_MUT_2"/>
    <property type="match status" value="1"/>
</dbReference>
<evidence type="ECO:0000256" key="9">
    <source>
        <dbReference type="ARBA" id="ARBA00023141"/>
    </source>
</evidence>
<protein>
    <recommendedName>
        <fullName evidence="7">Bifunctional chorismate mutase/prephenate dehydratase</fullName>
        <ecNumber evidence="6">4.2.1.51</ecNumber>
        <ecNumber evidence="5">5.4.99.5</ecNumber>
    </recommendedName>
    <alternativeName>
        <fullName evidence="13">Chorismate mutase-prephenate dehydratase</fullName>
    </alternativeName>
    <alternativeName>
        <fullName evidence="12">p-protein</fullName>
    </alternativeName>
</protein>
<dbReference type="FunFam" id="3.40.190.10:FF:000034">
    <property type="entry name" value="Chorismate mutase/prephenate dehydratase"/>
    <property type="match status" value="1"/>
</dbReference>
<evidence type="ECO:0000256" key="4">
    <source>
        <dbReference type="ARBA" id="ARBA00004817"/>
    </source>
</evidence>
<dbReference type="EC" id="4.2.1.51" evidence="6"/>
<dbReference type="FunFam" id="1.20.59.10:FF:000004">
    <property type="entry name" value="Prephenate dehydratase"/>
    <property type="match status" value="1"/>
</dbReference>
<dbReference type="GO" id="GO:0004106">
    <property type="term" value="F:chorismate mutase activity"/>
    <property type="evidence" value="ECO:0007669"/>
    <property type="project" value="UniProtKB-EC"/>
</dbReference>
<comment type="pathway">
    <text evidence="3">Amino-acid biosynthesis; L-phenylalanine biosynthesis; phenylpyruvate from prephenate: step 1/1.</text>
</comment>
<dbReference type="SUPFAM" id="SSF48600">
    <property type="entry name" value="Chorismate mutase II"/>
    <property type="match status" value="1"/>
</dbReference>
<reference evidence="17" key="1">
    <citation type="journal article" date="2020" name="mSystems">
        <title>Genome- and Community-Level Interaction Insights into Carbon Utilization and Element Cycling Functions of Hydrothermarchaeota in Hydrothermal Sediment.</title>
        <authorList>
            <person name="Zhou Z."/>
            <person name="Liu Y."/>
            <person name="Xu W."/>
            <person name="Pan J."/>
            <person name="Luo Z.H."/>
            <person name="Li M."/>
        </authorList>
    </citation>
    <scope>NUCLEOTIDE SEQUENCE [LARGE SCALE GENOMIC DNA]</scope>
    <source>
        <strain evidence="17">SpSt-1257</strain>
    </source>
</reference>
<dbReference type="NCBIfam" id="TIGR01807">
    <property type="entry name" value="CM_P2"/>
    <property type="match status" value="1"/>
</dbReference>
<organism evidence="17">
    <name type="scientific">Sulfurihydrogenibium azorense</name>
    <dbReference type="NCBI Taxonomy" id="309806"/>
    <lineage>
        <taxon>Bacteria</taxon>
        <taxon>Pseudomonadati</taxon>
        <taxon>Aquificota</taxon>
        <taxon>Aquificia</taxon>
        <taxon>Aquificales</taxon>
        <taxon>Hydrogenothermaceae</taxon>
        <taxon>Sulfurihydrogenibium</taxon>
    </lineage>
</organism>
<evidence type="ECO:0000259" key="16">
    <source>
        <dbReference type="PROSITE" id="PS51171"/>
    </source>
</evidence>
<dbReference type="PROSITE" id="PS51171">
    <property type="entry name" value="PREPHENATE_DEHYDR_3"/>
    <property type="match status" value="1"/>
</dbReference>
<comment type="catalytic activity">
    <reaction evidence="14">
        <text>prephenate + H(+) = 3-phenylpyruvate + CO2 + H2O</text>
        <dbReference type="Rhea" id="RHEA:21648"/>
        <dbReference type="ChEBI" id="CHEBI:15377"/>
        <dbReference type="ChEBI" id="CHEBI:15378"/>
        <dbReference type="ChEBI" id="CHEBI:16526"/>
        <dbReference type="ChEBI" id="CHEBI:18005"/>
        <dbReference type="ChEBI" id="CHEBI:29934"/>
        <dbReference type="EC" id="4.2.1.51"/>
    </reaction>
</comment>
<dbReference type="EMBL" id="DSFC01000114">
    <property type="protein sequence ID" value="HEV09152.1"/>
    <property type="molecule type" value="Genomic_DNA"/>
</dbReference>
<keyword evidence="17" id="KW-0413">Isomerase</keyword>
<evidence type="ECO:0000256" key="3">
    <source>
        <dbReference type="ARBA" id="ARBA00004741"/>
    </source>
</evidence>
<dbReference type="Gene3D" id="3.40.190.10">
    <property type="entry name" value="Periplasmic binding protein-like II"/>
    <property type="match status" value="2"/>
</dbReference>
<dbReference type="InterPro" id="IPR036979">
    <property type="entry name" value="CM_dom_sf"/>
</dbReference>
<keyword evidence="10" id="KW-0584">Phenylalanine biosynthesis</keyword>
<dbReference type="CDD" id="cd13630">
    <property type="entry name" value="PBP2_PDT_1"/>
    <property type="match status" value="1"/>
</dbReference>
<gene>
    <name evidence="17" type="primary">pheA</name>
    <name evidence="17" type="ORF">ENO34_01980</name>
</gene>
<keyword evidence="9" id="KW-0057">Aromatic amino acid biosynthesis</keyword>
<dbReference type="NCBIfam" id="TIGR01808">
    <property type="entry name" value="CM_M_hiGC-arch"/>
    <property type="match status" value="1"/>
</dbReference>
<dbReference type="GO" id="GO:0004664">
    <property type="term" value="F:prephenate dehydratase activity"/>
    <property type="evidence" value="ECO:0007669"/>
    <property type="project" value="UniProtKB-EC"/>
</dbReference>
<evidence type="ECO:0000256" key="2">
    <source>
        <dbReference type="ARBA" id="ARBA00002364"/>
    </source>
</evidence>
<comment type="caution">
    <text evidence="17">The sequence shown here is derived from an EMBL/GenBank/DDBJ whole genome shotgun (WGS) entry which is preliminary data.</text>
</comment>